<dbReference type="RefSeq" id="XP_034011353.1">
    <property type="nucleotide sequence ID" value="XM_034156575.1"/>
</dbReference>
<dbReference type="GO" id="GO:0007064">
    <property type="term" value="P:mitotic sister chromatid cohesion"/>
    <property type="evidence" value="ECO:0007669"/>
    <property type="project" value="InterPro"/>
</dbReference>
<dbReference type="OrthoDB" id="121932at2759"/>
<reference evidence="1 2" key="1">
    <citation type="submission" date="2019-07" db="EMBL/GenBank/DDBJ databases">
        <title>Genome assembly of two rare yeast pathogens: Diutina rugosa and Trichomonascus ciferrii.</title>
        <authorList>
            <person name="Mixao V."/>
            <person name="Saus E."/>
            <person name="Hansen A."/>
            <person name="Lass-Flor C."/>
            <person name="Gabaldon T."/>
        </authorList>
    </citation>
    <scope>NUCLEOTIDE SEQUENCE [LARGE SCALE GENOMIC DNA]</scope>
    <source>
        <strain evidence="1 2">CBS 613</strain>
    </source>
</reference>
<dbReference type="OMA" id="QRPLPIM"/>
<keyword evidence="2" id="KW-1185">Reference proteome</keyword>
<dbReference type="VEuPathDB" id="FungiDB:DIURU_003776"/>
<dbReference type="AlphaFoldDB" id="A0A642UJT0"/>
<evidence type="ECO:0000313" key="1">
    <source>
        <dbReference type="EMBL" id="KAA8900353.1"/>
    </source>
</evidence>
<proteinExistence type="predicted"/>
<comment type="caution">
    <text evidence="1">The sequence shown here is derived from an EMBL/GenBank/DDBJ whole genome shotgun (WGS) entry which is preliminary data.</text>
</comment>
<protein>
    <submittedName>
        <fullName evidence="1">Uncharacterized protein</fullName>
    </submittedName>
</protein>
<dbReference type="InterPro" id="IPR018607">
    <property type="entry name" value="Ctf8"/>
</dbReference>
<dbReference type="EMBL" id="SWFT01000112">
    <property type="protein sequence ID" value="KAA8900353.1"/>
    <property type="molecule type" value="Genomic_DNA"/>
</dbReference>
<organism evidence="1 2">
    <name type="scientific">Diutina rugosa</name>
    <name type="common">Yeast</name>
    <name type="synonym">Candida rugosa</name>
    <dbReference type="NCBI Taxonomy" id="5481"/>
    <lineage>
        <taxon>Eukaryota</taxon>
        <taxon>Fungi</taxon>
        <taxon>Dikarya</taxon>
        <taxon>Ascomycota</taxon>
        <taxon>Saccharomycotina</taxon>
        <taxon>Pichiomycetes</taxon>
        <taxon>Debaryomycetaceae</taxon>
        <taxon>Diutina</taxon>
    </lineage>
</organism>
<name>A0A642UJT0_DIURU</name>
<dbReference type="Pfam" id="PF09696">
    <property type="entry name" value="Ctf8"/>
    <property type="match status" value="1"/>
</dbReference>
<accession>A0A642UJT0</accession>
<dbReference type="GO" id="GO:0031390">
    <property type="term" value="C:Ctf18 RFC-like complex"/>
    <property type="evidence" value="ECO:0007669"/>
    <property type="project" value="InterPro"/>
</dbReference>
<evidence type="ECO:0000313" key="2">
    <source>
        <dbReference type="Proteomes" id="UP000449547"/>
    </source>
</evidence>
<sequence>MKTVVDTTGAQQALNSATDIDTTTQPPTIATPQGRVLLDIQGVLNGPSAPPPPSDPAAQNFITIDDIHTAVKFGRVEFNGNRVTMYVGQSQRLEGQIVPLKVPLGVLRVDDSISMVDVVKHKLTFTDRPLPIM</sequence>
<dbReference type="Proteomes" id="UP000449547">
    <property type="component" value="Unassembled WGS sequence"/>
</dbReference>
<dbReference type="GeneID" id="54782427"/>
<gene>
    <name evidence="1" type="ORF">DIURU_003776</name>
</gene>